<evidence type="ECO:0000256" key="5">
    <source>
        <dbReference type="ARBA" id="ARBA00022792"/>
    </source>
</evidence>
<keyword evidence="8" id="KW-0472">Membrane</keyword>
<evidence type="ECO:0000313" key="14">
    <source>
        <dbReference type="EMBL" id="TVY48873.1"/>
    </source>
</evidence>
<keyword evidence="5" id="KW-0999">Mitochondrion inner membrane</keyword>
<dbReference type="PANTHER" id="PTHR12497">
    <property type="entry name" value="TAZ PROTEIN TAFAZZIN"/>
    <property type="match status" value="1"/>
</dbReference>
<keyword evidence="3 14" id="KW-0808">Transferase</keyword>
<dbReference type="GO" id="GO:0007007">
    <property type="term" value="P:inner mitochondrial membrane organization"/>
    <property type="evidence" value="ECO:0007669"/>
    <property type="project" value="TreeGrafter"/>
</dbReference>
<evidence type="ECO:0000256" key="1">
    <source>
        <dbReference type="ARBA" id="ARBA00004137"/>
    </source>
</evidence>
<evidence type="ECO:0000313" key="15">
    <source>
        <dbReference type="Proteomes" id="UP000443090"/>
    </source>
</evidence>
<evidence type="ECO:0000256" key="2">
    <source>
        <dbReference type="ARBA" id="ARBA00010524"/>
    </source>
</evidence>
<evidence type="ECO:0000256" key="4">
    <source>
        <dbReference type="ARBA" id="ARBA00022787"/>
    </source>
</evidence>
<keyword evidence="6" id="KW-0443">Lipid metabolism</keyword>
<gene>
    <name evidence="14" type="primary">TAZ1</name>
    <name evidence="14" type="ORF">LOCC1_G002358</name>
</gene>
<dbReference type="GO" id="GO:0035965">
    <property type="term" value="P:cardiolipin acyl-chain remodeling"/>
    <property type="evidence" value="ECO:0007669"/>
    <property type="project" value="TreeGrafter"/>
</dbReference>
<dbReference type="GO" id="GO:0047184">
    <property type="term" value="F:1-acylglycerophosphocholine O-acyltransferase activity"/>
    <property type="evidence" value="ECO:0007669"/>
    <property type="project" value="TreeGrafter"/>
</dbReference>
<dbReference type="InterPro" id="IPR000872">
    <property type="entry name" value="Tafazzin"/>
</dbReference>
<dbReference type="PANTHER" id="PTHR12497:SF0">
    <property type="entry name" value="TAFAZZIN"/>
    <property type="match status" value="1"/>
</dbReference>
<evidence type="ECO:0000256" key="10">
    <source>
        <dbReference type="ARBA" id="ARBA00024323"/>
    </source>
</evidence>
<evidence type="ECO:0000256" key="12">
    <source>
        <dbReference type="RuleBase" id="RU365062"/>
    </source>
</evidence>
<dbReference type="GO" id="GO:0005741">
    <property type="term" value="C:mitochondrial outer membrane"/>
    <property type="evidence" value="ECO:0007669"/>
    <property type="project" value="UniProtKB-SubCell"/>
</dbReference>
<organism evidence="14 15">
    <name type="scientific">Lachnellula occidentalis</name>
    <dbReference type="NCBI Taxonomy" id="215460"/>
    <lineage>
        <taxon>Eukaryota</taxon>
        <taxon>Fungi</taxon>
        <taxon>Dikarya</taxon>
        <taxon>Ascomycota</taxon>
        <taxon>Pezizomycotina</taxon>
        <taxon>Leotiomycetes</taxon>
        <taxon>Helotiales</taxon>
        <taxon>Lachnaceae</taxon>
        <taxon>Lachnellula</taxon>
    </lineage>
</organism>
<evidence type="ECO:0000256" key="9">
    <source>
        <dbReference type="ARBA" id="ARBA00023315"/>
    </source>
</evidence>
<dbReference type="SUPFAM" id="SSF69593">
    <property type="entry name" value="Glycerol-3-phosphate (1)-acyltransferase"/>
    <property type="match status" value="1"/>
</dbReference>
<proteinExistence type="inferred from homology"/>
<comment type="caution">
    <text evidence="14">The sequence shown here is derived from an EMBL/GenBank/DDBJ whole genome shotgun (WGS) entry which is preliminary data.</text>
</comment>
<comment type="catalytic activity">
    <reaction evidence="11">
        <text>1'-[1,2-diacyl-sn-glycero-3-phospho],3'-[1-acyl-sn-glycero-3-phospho]-glycerol + a 1,2-diacyl-sn-glycero-3-phosphocholine = a cardiolipin + a 1-acyl-sn-glycero-3-phosphocholine</text>
        <dbReference type="Rhea" id="RHEA:33731"/>
        <dbReference type="ChEBI" id="CHEBI:57643"/>
        <dbReference type="ChEBI" id="CHEBI:58168"/>
        <dbReference type="ChEBI" id="CHEBI:62237"/>
        <dbReference type="ChEBI" id="CHEBI:64743"/>
    </reaction>
    <physiologicalReaction direction="left-to-right" evidence="11">
        <dbReference type="Rhea" id="RHEA:33732"/>
    </physiologicalReaction>
    <physiologicalReaction direction="right-to-left" evidence="11">
        <dbReference type="Rhea" id="RHEA:33733"/>
    </physiologicalReaction>
</comment>
<evidence type="ECO:0000256" key="7">
    <source>
        <dbReference type="ARBA" id="ARBA00023128"/>
    </source>
</evidence>
<comment type="subcellular location">
    <subcellularLocation>
        <location evidence="1">Mitochondrion inner membrane</location>
        <topology evidence="1">Peripheral membrane protein</topology>
        <orientation evidence="1">Intermembrane side</orientation>
    </subcellularLocation>
    <subcellularLocation>
        <location evidence="10">Mitochondrion outer membrane</location>
        <topology evidence="10">Peripheral membrane protein</topology>
        <orientation evidence="10">Intermembrane side</orientation>
    </subcellularLocation>
</comment>
<dbReference type="PRINTS" id="PR00979">
    <property type="entry name" value="TAFAZZIN"/>
</dbReference>
<comment type="similarity">
    <text evidence="2 12">Belongs to the taffazin family.</text>
</comment>
<evidence type="ECO:0000256" key="8">
    <source>
        <dbReference type="ARBA" id="ARBA00023136"/>
    </source>
</evidence>
<protein>
    <recommendedName>
        <fullName evidence="12">Tafazzin family protein</fullName>
    </recommendedName>
</protein>
<evidence type="ECO:0000259" key="13">
    <source>
        <dbReference type="SMART" id="SM00563"/>
    </source>
</evidence>
<feature type="domain" description="Phospholipid/glycerol acyltransferase" evidence="13">
    <location>
        <begin position="126"/>
        <end position="296"/>
    </location>
</feature>
<dbReference type="InterPro" id="IPR002123">
    <property type="entry name" value="Plipid/glycerol_acylTrfase"/>
</dbReference>
<dbReference type="OrthoDB" id="193467at2759"/>
<accession>A0A8H8S7G1</accession>
<evidence type="ECO:0000256" key="11">
    <source>
        <dbReference type="ARBA" id="ARBA00047906"/>
    </source>
</evidence>
<evidence type="ECO:0000256" key="6">
    <source>
        <dbReference type="ARBA" id="ARBA00023098"/>
    </source>
</evidence>
<keyword evidence="7" id="KW-0496">Mitochondrion</keyword>
<evidence type="ECO:0000256" key="3">
    <source>
        <dbReference type="ARBA" id="ARBA00022679"/>
    </source>
</evidence>
<dbReference type="AlphaFoldDB" id="A0A8H8S7G1"/>
<keyword evidence="9 14" id="KW-0012">Acyltransferase</keyword>
<keyword evidence="4" id="KW-1000">Mitochondrion outer membrane</keyword>
<dbReference type="GO" id="GO:0005743">
    <property type="term" value="C:mitochondrial inner membrane"/>
    <property type="evidence" value="ECO:0007669"/>
    <property type="project" value="UniProtKB-SubCell"/>
</dbReference>
<keyword evidence="15" id="KW-1185">Reference proteome</keyword>
<dbReference type="SMART" id="SM00563">
    <property type="entry name" value="PlsC"/>
    <property type="match status" value="1"/>
</dbReference>
<sequence length="430" mass="48682">MPAMPGQGSREFPPAWVAFTPPPPPPPSSFLLWLLPYSSIWSALYDNAQRRHVNSSASPPSVSLPWRFSSSLIMGLTGSISRAFLFGLNRTEVVGLDRFLETLDQRKDVEGRERGLITGTVSGFRTTEYVDDPLIWGVLPFKYAFSPSNHRWSLGSYDICFQNKFLTSFFTYGQVLPTHRNDYSPIHGGLFQPTMTQAIRLLSSQPFTKTLTTEASPTTSDPFSGGSLTYSTTGTDNFPAPSAYPSRRHSWVHIFPEGRVHQHPNKSLRYFKWGVSRLILESEPLPDIIPIFIDGNQQIMHEAREFPRFLPRVGKDIKIAFGEKVDGEKVFGELRAQWKRLVKLQKEALVKKGLATDLEMGELTEGLKYNSEAVALRKEVTRRIRLEVLKVRRELRYPDEDPKEGLVETWVEEGAKKTGKMEDGSWVGKT</sequence>
<name>A0A8H8S7G1_9HELO</name>
<dbReference type="Proteomes" id="UP000443090">
    <property type="component" value="Unassembled WGS sequence"/>
</dbReference>
<reference evidence="14 15" key="1">
    <citation type="submission" date="2018-05" db="EMBL/GenBank/DDBJ databases">
        <title>Genome sequencing and assembly of the regulated plant pathogen Lachnellula willkommii and related sister species for the development of diagnostic species identification markers.</title>
        <authorList>
            <person name="Giroux E."/>
            <person name="Bilodeau G."/>
        </authorList>
    </citation>
    <scope>NUCLEOTIDE SEQUENCE [LARGE SCALE GENOMIC DNA]</scope>
    <source>
        <strain evidence="14 15">CBS 160.35</strain>
    </source>
</reference>
<dbReference type="EMBL" id="QGMI01000029">
    <property type="protein sequence ID" value="TVY48873.1"/>
    <property type="molecule type" value="Genomic_DNA"/>
</dbReference>